<protein>
    <submittedName>
        <fullName evidence="2">Uncharacterized protein</fullName>
    </submittedName>
</protein>
<reference evidence="2" key="3">
    <citation type="submission" date="2025-09" db="UniProtKB">
        <authorList>
            <consortium name="Ensembl"/>
        </authorList>
    </citation>
    <scope>IDENTIFICATION</scope>
</reference>
<proteinExistence type="predicted"/>
<feature type="region of interest" description="Disordered" evidence="1">
    <location>
        <begin position="25"/>
        <end position="44"/>
    </location>
</feature>
<reference evidence="2" key="2">
    <citation type="submission" date="2025-08" db="UniProtKB">
        <authorList>
            <consortium name="Ensembl"/>
        </authorList>
    </citation>
    <scope>IDENTIFICATION</scope>
</reference>
<dbReference type="Proteomes" id="UP000472266">
    <property type="component" value="Chromosome 13"/>
</dbReference>
<keyword evidence="3" id="KW-1185">Reference proteome</keyword>
<evidence type="ECO:0000256" key="1">
    <source>
        <dbReference type="SAM" id="MobiDB-lite"/>
    </source>
</evidence>
<reference evidence="2 3" key="1">
    <citation type="submission" date="2019-11" db="EMBL/GenBank/DDBJ databases">
        <title>Strigops habroptila (kakapo) genome, bStrHab1, primary haplotype, v2.</title>
        <authorList>
            <person name="Jarvis E.D."/>
            <person name="Howard J."/>
            <person name="Rhie A."/>
            <person name="Phillippy A."/>
            <person name="Korlach J."/>
            <person name="Digby A."/>
            <person name="Iorns D."/>
            <person name="Eason D."/>
            <person name="Robertson B."/>
            <person name="Raemaekers T."/>
            <person name="Howe K."/>
            <person name="Lewin H."/>
            <person name="Damas J."/>
            <person name="Hastie A."/>
            <person name="Tracey A."/>
            <person name="Chow W."/>
            <person name="Fedrigo O."/>
        </authorList>
    </citation>
    <scope>NUCLEOTIDE SEQUENCE [LARGE SCALE GENOMIC DNA]</scope>
</reference>
<dbReference type="AlphaFoldDB" id="A0A672TER3"/>
<organism evidence="2 3">
    <name type="scientific">Strigops habroptila</name>
    <name type="common">Kakapo</name>
    <dbReference type="NCBI Taxonomy" id="2489341"/>
    <lineage>
        <taxon>Eukaryota</taxon>
        <taxon>Metazoa</taxon>
        <taxon>Chordata</taxon>
        <taxon>Craniata</taxon>
        <taxon>Vertebrata</taxon>
        <taxon>Euteleostomi</taxon>
        <taxon>Archelosauria</taxon>
        <taxon>Archosauria</taxon>
        <taxon>Dinosauria</taxon>
        <taxon>Saurischia</taxon>
        <taxon>Theropoda</taxon>
        <taxon>Coelurosauria</taxon>
        <taxon>Aves</taxon>
        <taxon>Neognathae</taxon>
        <taxon>Neoaves</taxon>
        <taxon>Telluraves</taxon>
        <taxon>Australaves</taxon>
        <taxon>Psittaciformes</taxon>
        <taxon>Psittacidae</taxon>
        <taxon>Strigops</taxon>
    </lineage>
</organism>
<name>A0A672TER3_STRHB</name>
<evidence type="ECO:0000313" key="2">
    <source>
        <dbReference type="Ensembl" id="ENSSHBP00005000297.1"/>
    </source>
</evidence>
<dbReference type="Ensembl" id="ENSSHBT00005000382.1">
    <property type="protein sequence ID" value="ENSSHBP00005000297.1"/>
    <property type="gene ID" value="ENSSHBG00005000293.1"/>
</dbReference>
<sequence length="120" mass="12729">MRYLKRPPFSGTAVSELLPHTHGPAATALLWPDPPRANGASPATPQLLLPPCQCIPAALTLPGHIQDWSRGSSACAQTHRVLSPVHRQCWELVPSKASSKHNAAELLFCQAAGTSTHSPG</sequence>
<dbReference type="InParanoid" id="A0A672TER3"/>
<evidence type="ECO:0000313" key="3">
    <source>
        <dbReference type="Proteomes" id="UP000472266"/>
    </source>
</evidence>
<accession>A0A672TER3</accession>